<dbReference type="EMBL" id="MCGT01000005">
    <property type="protein sequence ID" value="ORX59588.1"/>
    <property type="molecule type" value="Genomic_DNA"/>
</dbReference>
<evidence type="ECO:0000256" key="3">
    <source>
        <dbReference type="ARBA" id="ARBA00023002"/>
    </source>
</evidence>
<dbReference type="PANTHER" id="PTHR10681:SF121">
    <property type="entry name" value="ALKYL HYDROPEROXIDE REDUCTASE C"/>
    <property type="match status" value="1"/>
</dbReference>
<dbReference type="GO" id="GO:0033554">
    <property type="term" value="P:cellular response to stress"/>
    <property type="evidence" value="ECO:0007669"/>
    <property type="project" value="TreeGrafter"/>
</dbReference>
<dbReference type="Gene3D" id="3.40.30.10">
    <property type="entry name" value="Glutaredoxin"/>
    <property type="match status" value="1"/>
</dbReference>
<dbReference type="GO" id="GO:0006979">
    <property type="term" value="P:response to oxidative stress"/>
    <property type="evidence" value="ECO:0007669"/>
    <property type="project" value="TreeGrafter"/>
</dbReference>
<dbReference type="Proteomes" id="UP000242146">
    <property type="component" value="Unassembled WGS sequence"/>
</dbReference>
<reference evidence="6 7" key="1">
    <citation type="submission" date="2016-07" db="EMBL/GenBank/DDBJ databases">
        <title>Pervasive Adenine N6-methylation of Active Genes in Fungi.</title>
        <authorList>
            <consortium name="DOE Joint Genome Institute"/>
            <person name="Mondo S.J."/>
            <person name="Dannebaum R.O."/>
            <person name="Kuo R.C."/>
            <person name="Labutti K."/>
            <person name="Haridas S."/>
            <person name="Kuo A."/>
            <person name="Salamov A."/>
            <person name="Ahrendt S.R."/>
            <person name="Lipzen A."/>
            <person name="Sullivan W."/>
            <person name="Andreopoulos W.B."/>
            <person name="Clum A."/>
            <person name="Lindquist E."/>
            <person name="Daum C."/>
            <person name="Ramamoorthy G.K."/>
            <person name="Gryganskyi A."/>
            <person name="Culley D."/>
            <person name="Magnuson J.K."/>
            <person name="James T.Y."/>
            <person name="O'Malley M.A."/>
            <person name="Stajich J.E."/>
            <person name="Spatafora J.W."/>
            <person name="Visel A."/>
            <person name="Grigoriev I.V."/>
        </authorList>
    </citation>
    <scope>NUCLEOTIDE SEQUENCE [LARGE SCALE GENOMIC DNA]</scope>
    <source>
        <strain evidence="6 7">NRRL 3301</strain>
    </source>
</reference>
<keyword evidence="7" id="KW-1185">Reference proteome</keyword>
<dbReference type="STRING" id="101127.A0A1X2GRA2"/>
<evidence type="ECO:0000256" key="1">
    <source>
        <dbReference type="ARBA" id="ARBA00022559"/>
    </source>
</evidence>
<evidence type="ECO:0000259" key="5">
    <source>
        <dbReference type="PROSITE" id="PS51352"/>
    </source>
</evidence>
<accession>A0A1X2GRA2</accession>
<dbReference type="InterPro" id="IPR050217">
    <property type="entry name" value="Peroxiredoxin"/>
</dbReference>
<keyword evidence="3" id="KW-0560">Oxidoreductase</keyword>
<keyword evidence="1" id="KW-0575">Peroxidase</keyword>
<evidence type="ECO:0000313" key="7">
    <source>
        <dbReference type="Proteomes" id="UP000242146"/>
    </source>
</evidence>
<dbReference type="SUPFAM" id="SSF52833">
    <property type="entry name" value="Thioredoxin-like"/>
    <property type="match status" value="1"/>
</dbReference>
<dbReference type="PROSITE" id="PS51352">
    <property type="entry name" value="THIOREDOXIN_2"/>
    <property type="match status" value="1"/>
</dbReference>
<gene>
    <name evidence="6" type="ORF">DM01DRAFT_1188956</name>
</gene>
<sequence length="211" mass="24267">MMIISDISERKRSISDYDPDVPDMSLLPKRRSLSLETVPDFECQAYFQDTVQTLKLSQLMADHRYLVLFFYECDFTEEATRDIEQIIDHFTQFEQQRTIPIVISTDTPMVHRGFCSATIPGALAGSPPFPMLGDTTRLIARHFDALDEQSGNAKRCVYLIDSNGRIKYSFTPLEKDQPYCMSLLLSMVKHLVHVESVSQPFYLFLFLFIGT</sequence>
<evidence type="ECO:0000256" key="2">
    <source>
        <dbReference type="ARBA" id="ARBA00022862"/>
    </source>
</evidence>
<dbReference type="Pfam" id="PF00578">
    <property type="entry name" value="AhpC-TSA"/>
    <property type="match status" value="1"/>
</dbReference>
<dbReference type="PANTHER" id="PTHR10681">
    <property type="entry name" value="THIOREDOXIN PEROXIDASE"/>
    <property type="match status" value="1"/>
</dbReference>
<comment type="caution">
    <text evidence="6">The sequence shown here is derived from an EMBL/GenBank/DDBJ whole genome shotgun (WGS) entry which is preliminary data.</text>
</comment>
<keyword evidence="4" id="KW-0676">Redox-active center</keyword>
<dbReference type="GO" id="GO:0005829">
    <property type="term" value="C:cytosol"/>
    <property type="evidence" value="ECO:0007669"/>
    <property type="project" value="TreeGrafter"/>
</dbReference>
<dbReference type="InterPro" id="IPR013766">
    <property type="entry name" value="Thioredoxin_domain"/>
</dbReference>
<proteinExistence type="predicted"/>
<dbReference type="AlphaFoldDB" id="A0A1X2GRA2"/>
<dbReference type="GO" id="GO:0042744">
    <property type="term" value="P:hydrogen peroxide catabolic process"/>
    <property type="evidence" value="ECO:0007669"/>
    <property type="project" value="TreeGrafter"/>
</dbReference>
<dbReference type="GO" id="GO:0045454">
    <property type="term" value="P:cell redox homeostasis"/>
    <property type="evidence" value="ECO:0007669"/>
    <property type="project" value="TreeGrafter"/>
</dbReference>
<protein>
    <submittedName>
        <fullName evidence="6">Thioredoxin-like protein</fullName>
    </submittedName>
</protein>
<organism evidence="6 7">
    <name type="scientific">Hesseltinella vesiculosa</name>
    <dbReference type="NCBI Taxonomy" id="101127"/>
    <lineage>
        <taxon>Eukaryota</taxon>
        <taxon>Fungi</taxon>
        <taxon>Fungi incertae sedis</taxon>
        <taxon>Mucoromycota</taxon>
        <taxon>Mucoromycotina</taxon>
        <taxon>Mucoromycetes</taxon>
        <taxon>Mucorales</taxon>
        <taxon>Cunninghamellaceae</taxon>
        <taxon>Hesseltinella</taxon>
    </lineage>
</organism>
<name>A0A1X2GRA2_9FUNG</name>
<dbReference type="GO" id="GO:0008379">
    <property type="term" value="F:thioredoxin peroxidase activity"/>
    <property type="evidence" value="ECO:0007669"/>
    <property type="project" value="TreeGrafter"/>
</dbReference>
<evidence type="ECO:0000313" key="6">
    <source>
        <dbReference type="EMBL" id="ORX59588.1"/>
    </source>
</evidence>
<dbReference type="InterPro" id="IPR036249">
    <property type="entry name" value="Thioredoxin-like_sf"/>
</dbReference>
<dbReference type="InterPro" id="IPR000866">
    <property type="entry name" value="AhpC/TSA"/>
</dbReference>
<feature type="domain" description="Thioredoxin" evidence="5">
    <location>
        <begin position="32"/>
        <end position="193"/>
    </location>
</feature>
<dbReference type="OrthoDB" id="2259904at2759"/>
<keyword evidence="2" id="KW-0049">Antioxidant</keyword>
<evidence type="ECO:0000256" key="4">
    <source>
        <dbReference type="ARBA" id="ARBA00023284"/>
    </source>
</evidence>